<dbReference type="Proteomes" id="UP000541444">
    <property type="component" value="Unassembled WGS sequence"/>
</dbReference>
<name>A0A7J7NAA7_9MAGN</name>
<protein>
    <recommendedName>
        <fullName evidence="1">Myb-like domain-containing protein</fullName>
    </recommendedName>
</protein>
<feature type="domain" description="Myb-like" evidence="1">
    <location>
        <begin position="63"/>
        <end position="106"/>
    </location>
</feature>
<dbReference type="Gene3D" id="1.10.246.220">
    <property type="match status" value="1"/>
</dbReference>
<dbReference type="PANTHER" id="PTHR47122">
    <property type="entry name" value="MYB-LIKE DNA-BINDING DOMAIN CONTAINING PROTEIN, EXPRESSED"/>
    <property type="match status" value="1"/>
</dbReference>
<evidence type="ECO:0000313" key="3">
    <source>
        <dbReference type="Proteomes" id="UP000541444"/>
    </source>
</evidence>
<dbReference type="OrthoDB" id="608866at2759"/>
<comment type="caution">
    <text evidence="2">The sequence shown here is derived from an EMBL/GenBank/DDBJ whole genome shotgun (WGS) entry which is preliminary data.</text>
</comment>
<dbReference type="PROSITE" id="PS50090">
    <property type="entry name" value="MYB_LIKE"/>
    <property type="match status" value="1"/>
</dbReference>
<dbReference type="AlphaFoldDB" id="A0A7J7NAA7"/>
<accession>A0A7J7NAA7</accession>
<evidence type="ECO:0000313" key="2">
    <source>
        <dbReference type="EMBL" id="KAF6163950.1"/>
    </source>
</evidence>
<sequence length="153" mass="17316">MEKEKRNIVAFAVEHNVIAFSGEMQPELGKLDSKENFYTEIPGVPIAKDGIRRKPHHTLSLCEVVKLVEGVSRYGIGRWSEIKRVSFASSPFRTSVDLKDKWRNLLRASFAQGPPDQMKNDTIRYVNDAIKEKTEVSIFRKESAGEDGKGTAY</sequence>
<keyword evidence="3" id="KW-1185">Reference proteome</keyword>
<proteinExistence type="predicted"/>
<dbReference type="EMBL" id="JACGCM010000953">
    <property type="protein sequence ID" value="KAF6163950.1"/>
    <property type="molecule type" value="Genomic_DNA"/>
</dbReference>
<dbReference type="SMART" id="SM00717">
    <property type="entry name" value="SANT"/>
    <property type="match status" value="1"/>
</dbReference>
<dbReference type="Pfam" id="PF00249">
    <property type="entry name" value="Myb_DNA-binding"/>
    <property type="match status" value="1"/>
</dbReference>
<dbReference type="PANTHER" id="PTHR47122:SF4">
    <property type="entry name" value="TRF-LIKE 3"/>
    <property type="match status" value="1"/>
</dbReference>
<dbReference type="SUPFAM" id="SSF46689">
    <property type="entry name" value="Homeodomain-like"/>
    <property type="match status" value="1"/>
</dbReference>
<organism evidence="2 3">
    <name type="scientific">Kingdonia uniflora</name>
    <dbReference type="NCBI Taxonomy" id="39325"/>
    <lineage>
        <taxon>Eukaryota</taxon>
        <taxon>Viridiplantae</taxon>
        <taxon>Streptophyta</taxon>
        <taxon>Embryophyta</taxon>
        <taxon>Tracheophyta</taxon>
        <taxon>Spermatophyta</taxon>
        <taxon>Magnoliopsida</taxon>
        <taxon>Ranunculales</taxon>
        <taxon>Circaeasteraceae</taxon>
        <taxon>Kingdonia</taxon>
    </lineage>
</organism>
<dbReference type="InterPro" id="IPR001005">
    <property type="entry name" value="SANT/Myb"/>
</dbReference>
<evidence type="ECO:0000259" key="1">
    <source>
        <dbReference type="PROSITE" id="PS50090"/>
    </source>
</evidence>
<reference evidence="2 3" key="1">
    <citation type="journal article" date="2020" name="IScience">
        <title>Genome Sequencing of the Endangered Kingdonia uniflora (Circaeasteraceae, Ranunculales) Reveals Potential Mechanisms of Evolutionary Specialization.</title>
        <authorList>
            <person name="Sun Y."/>
            <person name="Deng T."/>
            <person name="Zhang A."/>
            <person name="Moore M.J."/>
            <person name="Landis J.B."/>
            <person name="Lin N."/>
            <person name="Zhang H."/>
            <person name="Zhang X."/>
            <person name="Huang J."/>
            <person name="Zhang X."/>
            <person name="Sun H."/>
            <person name="Wang H."/>
        </authorList>
    </citation>
    <scope>NUCLEOTIDE SEQUENCE [LARGE SCALE GENOMIC DNA]</scope>
    <source>
        <strain evidence="2">TB1705</strain>
        <tissue evidence="2">Leaf</tissue>
    </source>
</reference>
<dbReference type="InterPro" id="IPR009057">
    <property type="entry name" value="Homeodomain-like_sf"/>
</dbReference>
<gene>
    <name evidence="2" type="ORF">GIB67_015541</name>
</gene>
<dbReference type="CDD" id="cd11660">
    <property type="entry name" value="SANT_TRF"/>
    <property type="match status" value="1"/>
</dbReference>